<accession>A0A6G8AND1</accession>
<dbReference type="InterPro" id="IPR058660">
    <property type="entry name" value="WHD_DnaB"/>
</dbReference>
<keyword evidence="6" id="KW-1185">Reference proteome</keyword>
<protein>
    <submittedName>
        <fullName evidence="5">Uncharacterized protein</fullName>
    </submittedName>
</protein>
<evidence type="ECO:0000259" key="4">
    <source>
        <dbReference type="Pfam" id="PF25888"/>
    </source>
</evidence>
<evidence type="ECO:0000313" key="5">
    <source>
        <dbReference type="EMBL" id="QIL46435.1"/>
    </source>
</evidence>
<gene>
    <name evidence="5" type="ORF">G7081_04805</name>
</gene>
<organism evidence="5 6">
    <name type="scientific">Vagococcus coleopterorum</name>
    <dbReference type="NCBI Taxonomy" id="2714946"/>
    <lineage>
        <taxon>Bacteria</taxon>
        <taxon>Bacillati</taxon>
        <taxon>Bacillota</taxon>
        <taxon>Bacilli</taxon>
        <taxon>Lactobacillales</taxon>
        <taxon>Enterococcaceae</taxon>
        <taxon>Vagococcus</taxon>
    </lineage>
</organism>
<feature type="compositionally biased region" description="Low complexity" evidence="2">
    <location>
        <begin position="407"/>
        <end position="420"/>
    </location>
</feature>
<dbReference type="InterPro" id="IPR006343">
    <property type="entry name" value="DnaB/C_C"/>
</dbReference>
<dbReference type="AlphaFoldDB" id="A0A6G8AND1"/>
<evidence type="ECO:0000256" key="1">
    <source>
        <dbReference type="ARBA" id="ARBA00093462"/>
    </source>
</evidence>
<dbReference type="Proteomes" id="UP000500890">
    <property type="component" value="Chromosome"/>
</dbReference>
<sequence>MNSAWKQLHPQDSFTVKLCQEITVQDERVLSYLYQPIIGIEAFGLYHALLTAIDDHDFDSQETLHSELFNQLNLDLPKIFNARVKLEGIGLLRVYEKQQDNFRHFIYELIPPLAPTNIFNDDVLSLLLLDAVGEKRFDKLVKRFAIPQCQPTGYQEVTHKFVDVFHFKGEQLASHSQQLTQTKAQFTEVELTKLSPVRDSFDWDYFMSLMNDFFLNKEKMTQEVKDTIYTLHNLYGINELTMRELVEPSVDYVTNEIKVNELRKAVIDKYHGRKEQQAGEASPALEGLTDSEQLIRRKNDMVAKGYSDADVEFILATESYSPMIYLESIKDQKRGFISDGERYAIEGLIKRSTLSDAVLNVLIHYILVVQGKPDINKFHAETIANDWAQNQIRTPEAAFEKIKEVASQQASKPKQSYSKKSYAKKGGRKETTPDWVGQTNQETRVSKEAEDRLKERIKKLREQSKEGDA</sequence>
<dbReference type="Pfam" id="PF07261">
    <property type="entry name" value="DnaB_2"/>
    <property type="match status" value="1"/>
</dbReference>
<comment type="similarity">
    <text evidence="1">Belongs to the DnaB/DnaD family.</text>
</comment>
<feature type="domain" description="DnaB/C C-terminal" evidence="3">
    <location>
        <begin position="327"/>
        <end position="398"/>
    </location>
</feature>
<evidence type="ECO:0000256" key="2">
    <source>
        <dbReference type="SAM" id="MobiDB-lite"/>
    </source>
</evidence>
<proteinExistence type="inferred from homology"/>
<feature type="region of interest" description="Disordered" evidence="2">
    <location>
        <begin position="407"/>
        <end position="451"/>
    </location>
</feature>
<reference evidence="5 6" key="1">
    <citation type="submission" date="2020-03" db="EMBL/GenBank/DDBJ databases">
        <title>Vagococcus sp. nov., isolated from beetles.</title>
        <authorList>
            <person name="Hyun D.-W."/>
            <person name="Bae J.-W."/>
        </authorList>
    </citation>
    <scope>NUCLEOTIDE SEQUENCE [LARGE SCALE GENOMIC DNA]</scope>
    <source>
        <strain evidence="5 6">HDW17A</strain>
    </source>
</reference>
<feature type="domain" description="Replicative helicase loading/DNA remodeling protein DnaB N-terminal winged helix" evidence="4">
    <location>
        <begin position="9"/>
        <end position="265"/>
    </location>
</feature>
<dbReference type="Pfam" id="PF25888">
    <property type="entry name" value="WHD_DnaB"/>
    <property type="match status" value="1"/>
</dbReference>
<dbReference type="RefSeq" id="WP_166007824.1">
    <property type="nucleotide sequence ID" value="NZ_CP049886.1"/>
</dbReference>
<name>A0A6G8AND1_9ENTE</name>
<dbReference type="EMBL" id="CP049886">
    <property type="protein sequence ID" value="QIL46435.1"/>
    <property type="molecule type" value="Genomic_DNA"/>
</dbReference>
<dbReference type="KEGG" id="vah:G7081_04805"/>
<evidence type="ECO:0000259" key="3">
    <source>
        <dbReference type="Pfam" id="PF07261"/>
    </source>
</evidence>
<evidence type="ECO:0000313" key="6">
    <source>
        <dbReference type="Proteomes" id="UP000500890"/>
    </source>
</evidence>